<evidence type="ECO:0000313" key="1">
    <source>
        <dbReference type="EMBL" id="SNR99273.1"/>
    </source>
</evidence>
<dbReference type="Proteomes" id="UP000198324">
    <property type="component" value="Unassembled WGS sequence"/>
</dbReference>
<evidence type="ECO:0000313" key="2">
    <source>
        <dbReference type="Proteomes" id="UP000198324"/>
    </source>
</evidence>
<accession>A0A239AWE6</accession>
<proteinExistence type="predicted"/>
<keyword evidence="2" id="KW-1185">Reference proteome</keyword>
<dbReference type="OrthoDB" id="9980763at2"/>
<name>A0A239AWE6_9BACT</name>
<organism evidence="1 2">
    <name type="scientific">Humidesulfovibrio mexicanus</name>
    <dbReference type="NCBI Taxonomy" id="147047"/>
    <lineage>
        <taxon>Bacteria</taxon>
        <taxon>Pseudomonadati</taxon>
        <taxon>Thermodesulfobacteriota</taxon>
        <taxon>Desulfovibrionia</taxon>
        <taxon>Desulfovibrionales</taxon>
        <taxon>Desulfovibrionaceae</taxon>
        <taxon>Humidesulfovibrio</taxon>
    </lineage>
</organism>
<dbReference type="RefSeq" id="WP_089274436.1">
    <property type="nucleotide sequence ID" value="NZ_FZOC01000004.1"/>
</dbReference>
<reference evidence="1 2" key="1">
    <citation type="submission" date="2017-06" db="EMBL/GenBank/DDBJ databases">
        <authorList>
            <person name="Kim H.J."/>
            <person name="Triplett B.A."/>
        </authorList>
    </citation>
    <scope>NUCLEOTIDE SEQUENCE [LARGE SCALE GENOMIC DNA]</scope>
    <source>
        <strain evidence="1 2">DSM 13116</strain>
    </source>
</reference>
<sequence length="76" mass="8807">MSSQAVAARVTEVLVGYADFKVAFRVQEKLVRRWEREGAPIVRDEMRRPVADKYELWLWLKGRKLITPSSPPPDPL</sequence>
<dbReference type="EMBL" id="FZOC01000004">
    <property type="protein sequence ID" value="SNR99273.1"/>
    <property type="molecule type" value="Genomic_DNA"/>
</dbReference>
<gene>
    <name evidence="1" type="ORF">SAMN04488503_2230</name>
</gene>
<dbReference type="AlphaFoldDB" id="A0A239AWE6"/>
<protein>
    <submittedName>
        <fullName evidence="1">Uncharacterized protein</fullName>
    </submittedName>
</protein>